<dbReference type="EMBL" id="AKHW03006295">
    <property type="protein sequence ID" value="KYO21189.1"/>
    <property type="molecule type" value="Genomic_DNA"/>
</dbReference>
<gene>
    <name evidence="1" type="ORF">Y1Q_0001464</name>
</gene>
<dbReference type="Proteomes" id="UP000050525">
    <property type="component" value="Unassembled WGS sequence"/>
</dbReference>
<organism evidence="1 2">
    <name type="scientific">Alligator mississippiensis</name>
    <name type="common">American alligator</name>
    <dbReference type="NCBI Taxonomy" id="8496"/>
    <lineage>
        <taxon>Eukaryota</taxon>
        <taxon>Metazoa</taxon>
        <taxon>Chordata</taxon>
        <taxon>Craniata</taxon>
        <taxon>Vertebrata</taxon>
        <taxon>Euteleostomi</taxon>
        <taxon>Archelosauria</taxon>
        <taxon>Archosauria</taxon>
        <taxon>Crocodylia</taxon>
        <taxon>Alligatoridae</taxon>
        <taxon>Alligatorinae</taxon>
        <taxon>Alligator</taxon>
    </lineage>
</organism>
<reference evidence="1 2" key="1">
    <citation type="journal article" date="2012" name="Genome Biol.">
        <title>Sequencing three crocodilian genomes to illuminate the evolution of archosaurs and amniotes.</title>
        <authorList>
            <person name="St John J.A."/>
            <person name="Braun E.L."/>
            <person name="Isberg S.R."/>
            <person name="Miles L.G."/>
            <person name="Chong A.Y."/>
            <person name="Gongora J."/>
            <person name="Dalzell P."/>
            <person name="Moran C."/>
            <person name="Bed'hom B."/>
            <person name="Abzhanov A."/>
            <person name="Burgess S.C."/>
            <person name="Cooksey A.M."/>
            <person name="Castoe T.A."/>
            <person name="Crawford N.G."/>
            <person name="Densmore L.D."/>
            <person name="Drew J.C."/>
            <person name="Edwards S.V."/>
            <person name="Faircloth B.C."/>
            <person name="Fujita M.K."/>
            <person name="Greenwold M.J."/>
            <person name="Hoffmann F.G."/>
            <person name="Howard J.M."/>
            <person name="Iguchi T."/>
            <person name="Janes D.E."/>
            <person name="Khan S.Y."/>
            <person name="Kohno S."/>
            <person name="de Koning A.J."/>
            <person name="Lance S.L."/>
            <person name="McCarthy F.M."/>
            <person name="McCormack J.E."/>
            <person name="Merchant M.E."/>
            <person name="Peterson D.G."/>
            <person name="Pollock D.D."/>
            <person name="Pourmand N."/>
            <person name="Raney B.J."/>
            <person name="Roessler K.A."/>
            <person name="Sanford J.R."/>
            <person name="Sawyer R.H."/>
            <person name="Schmidt C.J."/>
            <person name="Triplett E.W."/>
            <person name="Tuberville T.D."/>
            <person name="Venegas-Anaya M."/>
            <person name="Howard J.T."/>
            <person name="Jarvis E.D."/>
            <person name="Guillette L.J.Jr."/>
            <person name="Glenn T.C."/>
            <person name="Green R.E."/>
            <person name="Ray D.A."/>
        </authorList>
    </citation>
    <scope>NUCLEOTIDE SEQUENCE [LARGE SCALE GENOMIC DNA]</scope>
    <source>
        <strain evidence="1">KSC_2009_1</strain>
    </source>
</reference>
<name>A0A151M9L5_ALLMI</name>
<protein>
    <submittedName>
        <fullName evidence="1">Uncharacterized protein</fullName>
    </submittedName>
</protein>
<evidence type="ECO:0000313" key="1">
    <source>
        <dbReference type="EMBL" id="KYO21189.1"/>
    </source>
</evidence>
<comment type="caution">
    <text evidence="1">The sequence shown here is derived from an EMBL/GenBank/DDBJ whole genome shotgun (WGS) entry which is preliminary data.</text>
</comment>
<accession>A0A151M9L5</accession>
<sequence>MKLSGFTPAEDLSLDFLLIPERPTGSLPNGQKELHKKLQSSVQRTHLSLLNLSSTRRFLSICSRSNQTANTMFLIGSLRLGPGLPI</sequence>
<keyword evidence="2" id="KW-1185">Reference proteome</keyword>
<proteinExistence type="predicted"/>
<dbReference type="AlphaFoldDB" id="A0A151M9L5"/>
<evidence type="ECO:0000313" key="2">
    <source>
        <dbReference type="Proteomes" id="UP000050525"/>
    </source>
</evidence>